<dbReference type="EMBL" id="KN550044">
    <property type="protein sequence ID" value="KHJ95190.1"/>
    <property type="molecule type" value="Genomic_DNA"/>
</dbReference>
<organism evidence="1 2">
    <name type="scientific">Oesophagostomum dentatum</name>
    <name type="common">Nodular worm</name>
    <dbReference type="NCBI Taxonomy" id="61180"/>
    <lineage>
        <taxon>Eukaryota</taxon>
        <taxon>Metazoa</taxon>
        <taxon>Ecdysozoa</taxon>
        <taxon>Nematoda</taxon>
        <taxon>Chromadorea</taxon>
        <taxon>Rhabditida</taxon>
        <taxon>Rhabditina</taxon>
        <taxon>Rhabditomorpha</taxon>
        <taxon>Strongyloidea</taxon>
        <taxon>Strongylidae</taxon>
        <taxon>Oesophagostomum</taxon>
    </lineage>
</organism>
<dbReference type="Proteomes" id="UP000053660">
    <property type="component" value="Unassembled WGS sequence"/>
</dbReference>
<evidence type="ECO:0000313" key="2">
    <source>
        <dbReference type="Proteomes" id="UP000053660"/>
    </source>
</evidence>
<accession>A0A0B1TII2</accession>
<sequence length="139" mass="15868">EDWIEKNGIECVNASQQQTPNFVQIESVENVAVLGLNAFARHGLRTKRNATRVEQAKTSKPKMDYLYHEVIVMVRLAEAQRQTRLLFRIEENTMDTDLPFLVVLEPLVQDPPSACPFKSIFSVCSCLFTTTQQWPIVTV</sequence>
<evidence type="ECO:0000313" key="1">
    <source>
        <dbReference type="EMBL" id="KHJ95190.1"/>
    </source>
</evidence>
<name>A0A0B1TII2_OESDE</name>
<feature type="non-terminal residue" evidence="1">
    <location>
        <position position="1"/>
    </location>
</feature>
<protein>
    <submittedName>
        <fullName evidence="1">Uncharacterized protein</fullName>
    </submittedName>
</protein>
<gene>
    <name evidence="1" type="ORF">OESDEN_04869</name>
</gene>
<reference evidence="1 2" key="1">
    <citation type="submission" date="2014-03" db="EMBL/GenBank/DDBJ databases">
        <title>Draft genome of the hookworm Oesophagostomum dentatum.</title>
        <authorList>
            <person name="Mitreva M."/>
        </authorList>
    </citation>
    <scope>NUCLEOTIDE SEQUENCE [LARGE SCALE GENOMIC DNA]</scope>
    <source>
        <strain evidence="1 2">OD-Hann</strain>
    </source>
</reference>
<keyword evidence="2" id="KW-1185">Reference proteome</keyword>
<dbReference type="OrthoDB" id="10447663at2759"/>
<proteinExistence type="predicted"/>
<dbReference type="AlphaFoldDB" id="A0A0B1TII2"/>